<evidence type="ECO:0000256" key="4">
    <source>
        <dbReference type="ARBA" id="ARBA00007974"/>
    </source>
</evidence>
<evidence type="ECO:0000256" key="6">
    <source>
        <dbReference type="ARBA" id="ARBA00022764"/>
    </source>
</evidence>
<dbReference type="PRINTS" id="PR01002">
    <property type="entry name" value="FLGFLGJ"/>
</dbReference>
<evidence type="ECO:0000256" key="3">
    <source>
        <dbReference type="ARBA" id="ARBA00006880"/>
    </source>
</evidence>
<reference evidence="14 15" key="1">
    <citation type="submission" date="2021-04" db="EMBL/GenBank/DDBJ databases">
        <title>Complete genome sequencing of Allochromatium tepidum strain NZ.</title>
        <authorList>
            <person name="Tsukatani Y."/>
            <person name="Mori H."/>
        </authorList>
    </citation>
    <scope>NUCLEOTIDE SEQUENCE [LARGE SCALE GENOMIC DNA]</scope>
    <source>
        <strain evidence="14 15">NZ</strain>
    </source>
</reference>
<keyword evidence="9" id="KW-0326">Glycosidase</keyword>
<gene>
    <name evidence="14" type="primary">flgJ</name>
    <name evidence="14" type="ORF">Atep_23240</name>
</gene>
<evidence type="ECO:0000256" key="10">
    <source>
        <dbReference type="ARBA" id="ARBA00023316"/>
    </source>
</evidence>
<evidence type="ECO:0000256" key="9">
    <source>
        <dbReference type="ARBA" id="ARBA00023295"/>
    </source>
</evidence>
<evidence type="ECO:0000313" key="15">
    <source>
        <dbReference type="Proteomes" id="UP000680679"/>
    </source>
</evidence>
<dbReference type="Pfam" id="PF01832">
    <property type="entry name" value="Glucosaminidase"/>
    <property type="match status" value="1"/>
</dbReference>
<keyword evidence="8 14" id="KW-0378">Hydrolase</keyword>
<dbReference type="InterPro" id="IPR002901">
    <property type="entry name" value="MGlyc_endo_b_GlcNAc-like_dom"/>
</dbReference>
<evidence type="ECO:0000256" key="7">
    <source>
        <dbReference type="ARBA" id="ARBA00022795"/>
    </source>
</evidence>
<keyword evidence="15" id="KW-1185">Reference proteome</keyword>
<evidence type="ECO:0000256" key="5">
    <source>
        <dbReference type="ARBA" id="ARBA00013433"/>
    </source>
</evidence>
<sequence length="366" mass="39136">MLPTGAASSLGLGSSQSLTGGLVADPNAYQGLSRLARDGGSEGLEAAARAFESLLIGQMLKQMRSSTFGGGLLDSAQTQLYQDLYDQQIATVLSEGDGLGLRKALLRQLAPELSGEGLAERDQATLTVPERNPLLKSFKRRQVEAAVEKADSKPFRTVSGQSQSAATSAASTGSVAVISGQGRWPPRNAEEFVAYLKPYAEQAAEILGMDTSVLLAQSALETGWGRHIPRRADGRSSFNLFGIKADRSWAGDSVGVGTLEYRNGVAQREQARFRAYETPADSFVDYVAFLNRNPRYGEALKSRTGEEFIRGLQKAGYATDPRYADKILGIRDRVLAISAAVEPRSAPQTQSETQVSAAQVDTPAKG</sequence>
<comment type="similarity">
    <text evidence="3">In the N-terminal section; belongs to the FlgJ family.</text>
</comment>
<organism evidence="14 15">
    <name type="scientific">Allochromatium tepidum</name>
    <dbReference type="NCBI Taxonomy" id="553982"/>
    <lineage>
        <taxon>Bacteria</taxon>
        <taxon>Pseudomonadati</taxon>
        <taxon>Pseudomonadota</taxon>
        <taxon>Gammaproteobacteria</taxon>
        <taxon>Chromatiales</taxon>
        <taxon>Chromatiaceae</taxon>
        <taxon>Allochromatium</taxon>
    </lineage>
</organism>
<dbReference type="InterPro" id="IPR051056">
    <property type="entry name" value="Glycosyl_Hydrolase_73"/>
</dbReference>
<dbReference type="InterPro" id="IPR013377">
    <property type="entry name" value="FlgJ"/>
</dbReference>
<dbReference type="Gene3D" id="1.10.530.10">
    <property type="match status" value="1"/>
</dbReference>
<comment type="similarity">
    <text evidence="4">In the C-terminal section; belongs to the glycosyl hydrolase 73 family.</text>
</comment>
<feature type="domain" description="Mannosyl-glycoprotein endo-beta-N-acetylglucosamidase-like" evidence="13">
    <location>
        <begin position="181"/>
        <end position="335"/>
    </location>
</feature>
<dbReference type="RefSeq" id="WP_213378728.1">
    <property type="nucleotide sequence ID" value="NZ_AP024563.1"/>
</dbReference>
<evidence type="ECO:0000256" key="8">
    <source>
        <dbReference type="ARBA" id="ARBA00022801"/>
    </source>
</evidence>
<keyword evidence="6" id="KW-0574">Periplasm</keyword>
<accession>A0ABN6GCR2</accession>
<feature type="region of interest" description="Disordered" evidence="12">
    <location>
        <begin position="342"/>
        <end position="366"/>
    </location>
</feature>
<dbReference type="PANTHER" id="PTHR33308">
    <property type="entry name" value="PEPTIDOGLYCAN HYDROLASE FLGJ"/>
    <property type="match status" value="1"/>
</dbReference>
<evidence type="ECO:0000256" key="2">
    <source>
        <dbReference type="ARBA" id="ARBA00004418"/>
    </source>
</evidence>
<dbReference type="NCBIfam" id="TIGR02541">
    <property type="entry name" value="flagell_FlgJ"/>
    <property type="match status" value="1"/>
</dbReference>
<evidence type="ECO:0000259" key="13">
    <source>
        <dbReference type="SMART" id="SM00047"/>
    </source>
</evidence>
<dbReference type="SMART" id="SM00047">
    <property type="entry name" value="LYZ2"/>
    <property type="match status" value="1"/>
</dbReference>
<protein>
    <recommendedName>
        <fullName evidence="5">Peptidoglycan hydrolase FlgJ</fullName>
    </recommendedName>
    <alternativeName>
        <fullName evidence="11">Muramidase FlgJ</fullName>
    </alternativeName>
</protein>
<name>A0ABN6GCR2_9GAMM</name>
<evidence type="ECO:0000256" key="12">
    <source>
        <dbReference type="SAM" id="MobiDB-lite"/>
    </source>
</evidence>
<keyword evidence="7" id="KW-1005">Bacterial flagellum biogenesis</keyword>
<comment type="subcellular location">
    <subcellularLocation>
        <location evidence="2">Periplasm</location>
    </subcellularLocation>
</comment>
<dbReference type="Pfam" id="PF10135">
    <property type="entry name" value="Rod-binding"/>
    <property type="match status" value="1"/>
</dbReference>
<evidence type="ECO:0000256" key="11">
    <source>
        <dbReference type="ARBA" id="ARBA00030835"/>
    </source>
</evidence>
<feature type="compositionally biased region" description="Polar residues" evidence="12">
    <location>
        <begin position="346"/>
        <end position="359"/>
    </location>
</feature>
<evidence type="ECO:0000256" key="1">
    <source>
        <dbReference type="ARBA" id="ARBA00002954"/>
    </source>
</evidence>
<dbReference type="PANTHER" id="PTHR33308:SF9">
    <property type="entry name" value="PEPTIDOGLYCAN HYDROLASE FLGJ"/>
    <property type="match status" value="1"/>
</dbReference>
<dbReference type="Proteomes" id="UP000680679">
    <property type="component" value="Chromosome"/>
</dbReference>
<comment type="function">
    <text evidence="1">Flagellum-specific muramidase which hydrolyzes the peptidoglycan layer to assemble the rod structure in the periplasmic space.</text>
</comment>
<proteinExistence type="inferred from homology"/>
<keyword evidence="10" id="KW-0961">Cell wall biogenesis/degradation</keyword>
<dbReference type="EMBL" id="AP024563">
    <property type="protein sequence ID" value="BCU07647.1"/>
    <property type="molecule type" value="Genomic_DNA"/>
</dbReference>
<dbReference type="Gene3D" id="2.10.70.40">
    <property type="entry name" value="peptidoglycan hydrolase"/>
    <property type="match status" value="1"/>
</dbReference>
<dbReference type="InterPro" id="IPR019301">
    <property type="entry name" value="Flagellar_prot_FlgJ_N"/>
</dbReference>
<evidence type="ECO:0000313" key="14">
    <source>
        <dbReference type="EMBL" id="BCU07647.1"/>
    </source>
</evidence>
<dbReference type="GO" id="GO:0016787">
    <property type="term" value="F:hydrolase activity"/>
    <property type="evidence" value="ECO:0007669"/>
    <property type="project" value="UniProtKB-KW"/>
</dbReference>